<evidence type="ECO:0000313" key="2">
    <source>
        <dbReference type="EMBL" id="THU79434.1"/>
    </source>
</evidence>
<dbReference type="Proteomes" id="UP000297245">
    <property type="component" value="Unassembled WGS sequence"/>
</dbReference>
<evidence type="ECO:0000313" key="3">
    <source>
        <dbReference type="Proteomes" id="UP000297245"/>
    </source>
</evidence>
<dbReference type="OrthoDB" id="284473at2759"/>
<gene>
    <name evidence="2" type="ORF">K435DRAFT_973167</name>
</gene>
<reference evidence="2 3" key="1">
    <citation type="journal article" date="2019" name="Nat. Ecol. Evol.">
        <title>Megaphylogeny resolves global patterns of mushroom evolution.</title>
        <authorList>
            <person name="Varga T."/>
            <person name="Krizsan K."/>
            <person name="Foldi C."/>
            <person name="Dima B."/>
            <person name="Sanchez-Garcia M."/>
            <person name="Sanchez-Ramirez S."/>
            <person name="Szollosi G.J."/>
            <person name="Szarkandi J.G."/>
            <person name="Papp V."/>
            <person name="Albert L."/>
            <person name="Andreopoulos W."/>
            <person name="Angelini C."/>
            <person name="Antonin V."/>
            <person name="Barry K.W."/>
            <person name="Bougher N.L."/>
            <person name="Buchanan P."/>
            <person name="Buyck B."/>
            <person name="Bense V."/>
            <person name="Catcheside P."/>
            <person name="Chovatia M."/>
            <person name="Cooper J."/>
            <person name="Damon W."/>
            <person name="Desjardin D."/>
            <person name="Finy P."/>
            <person name="Geml J."/>
            <person name="Haridas S."/>
            <person name="Hughes K."/>
            <person name="Justo A."/>
            <person name="Karasinski D."/>
            <person name="Kautmanova I."/>
            <person name="Kiss B."/>
            <person name="Kocsube S."/>
            <person name="Kotiranta H."/>
            <person name="LaButti K.M."/>
            <person name="Lechner B.E."/>
            <person name="Liimatainen K."/>
            <person name="Lipzen A."/>
            <person name="Lukacs Z."/>
            <person name="Mihaltcheva S."/>
            <person name="Morgado L.N."/>
            <person name="Niskanen T."/>
            <person name="Noordeloos M.E."/>
            <person name="Ohm R.A."/>
            <person name="Ortiz-Santana B."/>
            <person name="Ovrebo C."/>
            <person name="Racz N."/>
            <person name="Riley R."/>
            <person name="Savchenko A."/>
            <person name="Shiryaev A."/>
            <person name="Soop K."/>
            <person name="Spirin V."/>
            <person name="Szebenyi C."/>
            <person name="Tomsovsky M."/>
            <person name="Tulloss R.E."/>
            <person name="Uehling J."/>
            <person name="Grigoriev I.V."/>
            <person name="Vagvolgyi C."/>
            <person name="Papp T."/>
            <person name="Martin F.M."/>
            <person name="Miettinen O."/>
            <person name="Hibbett D.S."/>
            <person name="Nagy L.G."/>
        </authorList>
    </citation>
    <scope>NUCLEOTIDE SEQUENCE [LARGE SCALE GENOMIC DNA]</scope>
    <source>
        <strain evidence="2 3">CBS 962.96</strain>
    </source>
</reference>
<evidence type="ECO:0000256" key="1">
    <source>
        <dbReference type="SAM" id="MobiDB-lite"/>
    </source>
</evidence>
<feature type="compositionally biased region" description="Basic and acidic residues" evidence="1">
    <location>
        <begin position="86"/>
        <end position="103"/>
    </location>
</feature>
<name>A0A4S8KU82_DENBC</name>
<organism evidence="2 3">
    <name type="scientific">Dendrothele bispora (strain CBS 962.96)</name>
    <dbReference type="NCBI Taxonomy" id="1314807"/>
    <lineage>
        <taxon>Eukaryota</taxon>
        <taxon>Fungi</taxon>
        <taxon>Dikarya</taxon>
        <taxon>Basidiomycota</taxon>
        <taxon>Agaricomycotina</taxon>
        <taxon>Agaricomycetes</taxon>
        <taxon>Agaricomycetidae</taxon>
        <taxon>Agaricales</taxon>
        <taxon>Agaricales incertae sedis</taxon>
        <taxon>Dendrothele</taxon>
    </lineage>
</organism>
<feature type="region of interest" description="Disordered" evidence="1">
    <location>
        <begin position="84"/>
        <end position="107"/>
    </location>
</feature>
<protein>
    <submittedName>
        <fullName evidence="2">Uncharacterized protein</fullName>
    </submittedName>
</protein>
<keyword evidence="3" id="KW-1185">Reference proteome</keyword>
<accession>A0A4S8KU82</accession>
<sequence length="205" mass="22805">MYPNLTAQYFLSLDSSLTTNKTLTRHLYDVWGCGSHGTGSFGSYRALRHISPSSLGLSDYERLLWAGPRTVIAKSKGIVSETESISIRDKSSGRKDHEQKDEEGTIPIPETGGIMRDYYGPVSEPSLRLRTLCRGLGVFLREMKVPEEKMINKKTKKKLFRYLDLKGPFLVNVSTPYIALSTPIPAASSAPIPKFHSIEASPIIE</sequence>
<proteinExistence type="predicted"/>
<dbReference type="AlphaFoldDB" id="A0A4S8KU82"/>
<dbReference type="EMBL" id="ML180026">
    <property type="protein sequence ID" value="THU79434.1"/>
    <property type="molecule type" value="Genomic_DNA"/>
</dbReference>